<dbReference type="AlphaFoldDB" id="A0A2H0XA01"/>
<keyword evidence="1" id="KW-1133">Transmembrane helix</keyword>
<evidence type="ECO:0000313" key="3">
    <source>
        <dbReference type="Proteomes" id="UP000231414"/>
    </source>
</evidence>
<evidence type="ECO:0008006" key="4">
    <source>
        <dbReference type="Google" id="ProtNLM"/>
    </source>
</evidence>
<keyword evidence="1" id="KW-0812">Transmembrane</keyword>
<comment type="caution">
    <text evidence="2">The sequence shown here is derived from an EMBL/GenBank/DDBJ whole genome shotgun (WGS) entry which is preliminary data.</text>
</comment>
<protein>
    <recommendedName>
        <fullName evidence="4">TM2 domain-containing protein</fullName>
    </recommendedName>
</protein>
<dbReference type="Proteomes" id="UP000231414">
    <property type="component" value="Unassembled WGS sequence"/>
</dbReference>
<dbReference type="EMBL" id="PEYW01000016">
    <property type="protein sequence ID" value="PIS20918.1"/>
    <property type="molecule type" value="Genomic_DNA"/>
</dbReference>
<feature type="transmembrane region" description="Helical" evidence="1">
    <location>
        <begin position="57"/>
        <end position="78"/>
    </location>
</feature>
<organism evidence="2 3">
    <name type="scientific">candidate division WWE3 bacterium CG08_land_8_20_14_0_20_43_13</name>
    <dbReference type="NCBI Taxonomy" id="1975087"/>
    <lineage>
        <taxon>Bacteria</taxon>
        <taxon>Katanobacteria</taxon>
    </lineage>
</organism>
<accession>A0A2H0XA01</accession>
<gene>
    <name evidence="2" type="ORF">COT52_01245</name>
</gene>
<reference evidence="3" key="1">
    <citation type="submission" date="2017-09" db="EMBL/GenBank/DDBJ databases">
        <title>Depth-based differentiation of microbial function through sediment-hosted aquifers and enrichment of novel symbionts in the deep terrestrial subsurface.</title>
        <authorList>
            <person name="Probst A.J."/>
            <person name="Ladd B."/>
            <person name="Jarett J.K."/>
            <person name="Geller-Mcgrath D.E."/>
            <person name="Sieber C.M.K."/>
            <person name="Emerson J.B."/>
            <person name="Anantharaman K."/>
            <person name="Thomas B.C."/>
            <person name="Malmstrom R."/>
            <person name="Stieglmeier M."/>
            <person name="Klingl A."/>
            <person name="Woyke T."/>
            <person name="Ryan C.M."/>
            <person name="Banfield J.F."/>
        </authorList>
    </citation>
    <scope>NUCLEOTIDE SEQUENCE [LARGE SCALE GENOMIC DNA]</scope>
</reference>
<sequence>MKNKKTAIILSFLLPGSGHIYLRKYFDGIALLGATILVWIVVYFISTSMNIFSGRAAVVTVALIFLYVYTLFDIVKVIKKQNLT</sequence>
<feature type="transmembrane region" description="Helical" evidence="1">
    <location>
        <begin position="28"/>
        <end position="45"/>
    </location>
</feature>
<name>A0A2H0XA01_UNCKA</name>
<evidence type="ECO:0000313" key="2">
    <source>
        <dbReference type="EMBL" id="PIS20918.1"/>
    </source>
</evidence>
<proteinExistence type="predicted"/>
<evidence type="ECO:0000256" key="1">
    <source>
        <dbReference type="SAM" id="Phobius"/>
    </source>
</evidence>
<keyword evidence="1" id="KW-0472">Membrane</keyword>